<name>A0A2P8QEJ5_9ACTN</name>
<proteinExistence type="predicted"/>
<dbReference type="AlphaFoldDB" id="A0A2P8QEJ5"/>
<dbReference type="Proteomes" id="UP000240429">
    <property type="component" value="Unassembled WGS sequence"/>
</dbReference>
<feature type="domain" description="Peptidoglycan binding-like" evidence="2">
    <location>
        <begin position="180"/>
        <end position="235"/>
    </location>
</feature>
<evidence type="ECO:0000313" key="3">
    <source>
        <dbReference type="EMBL" id="PSM44654.1"/>
    </source>
</evidence>
<keyword evidence="4" id="KW-1185">Reference proteome</keyword>
<dbReference type="EMBL" id="PYBJ01000001">
    <property type="protein sequence ID" value="PSM44654.1"/>
    <property type="molecule type" value="Genomic_DNA"/>
</dbReference>
<evidence type="ECO:0000256" key="1">
    <source>
        <dbReference type="SAM" id="MobiDB-lite"/>
    </source>
</evidence>
<accession>A0A2P8QEJ5</accession>
<protein>
    <recommendedName>
        <fullName evidence="2">Peptidoglycan binding-like domain-containing protein</fullName>
    </recommendedName>
</protein>
<dbReference type="Pfam" id="PF01471">
    <property type="entry name" value="PG_binding_1"/>
    <property type="match status" value="1"/>
</dbReference>
<dbReference type="InterPro" id="IPR036366">
    <property type="entry name" value="PGBDSf"/>
</dbReference>
<evidence type="ECO:0000259" key="2">
    <source>
        <dbReference type="Pfam" id="PF01471"/>
    </source>
</evidence>
<dbReference type="Gene3D" id="1.10.101.10">
    <property type="entry name" value="PGBD-like superfamily/PGBD"/>
    <property type="match status" value="1"/>
</dbReference>
<sequence length="251" mass="26941">MPCPARRRASSWRRARIWTMPANARGGQRRTSVPPWRSPAPAPTDLRPDQPSWGYAFLGSLLSWGRSFLGLTGADRARSSARLAVLQELGQSARKSKGGEEMMKIRNGRTKSAMAMGALLSGLLGGVLAGAPSATAAVADSPCSYGAYIYNKVTNPTSYKYIPYVTGDLSNCWLDRGMSNTAVRALQKNLNSCYGYKLVTDGEFGGLTESALITVQKKVGVAADGDYGPNTRNAMVWANYSVETGARISCN</sequence>
<reference evidence="3 4" key="1">
    <citation type="submission" date="2018-03" db="EMBL/GenBank/DDBJ databases">
        <title>Streptomyces dioscori sp. nov., a novel endophytic actinobacterium isolated from bulbil of Dioscorea bulbifera L.</title>
        <authorList>
            <person name="Zhikuan W."/>
        </authorList>
    </citation>
    <scope>NUCLEOTIDE SEQUENCE [LARGE SCALE GENOMIC DNA]</scope>
    <source>
        <strain evidence="3 4">A217</strain>
    </source>
</reference>
<feature type="region of interest" description="Disordered" evidence="1">
    <location>
        <begin position="19"/>
        <end position="47"/>
    </location>
</feature>
<dbReference type="InterPro" id="IPR036365">
    <property type="entry name" value="PGBD-like_sf"/>
</dbReference>
<gene>
    <name evidence="3" type="ORF">C6Y14_00445</name>
</gene>
<evidence type="ECO:0000313" key="4">
    <source>
        <dbReference type="Proteomes" id="UP000240429"/>
    </source>
</evidence>
<dbReference type="SUPFAM" id="SSF47090">
    <property type="entry name" value="PGBD-like"/>
    <property type="match status" value="1"/>
</dbReference>
<comment type="caution">
    <text evidence="3">The sequence shown here is derived from an EMBL/GenBank/DDBJ whole genome shotgun (WGS) entry which is preliminary data.</text>
</comment>
<organism evidence="3 4">
    <name type="scientific">Streptomyces dioscori</name>
    <dbReference type="NCBI Taxonomy" id="2109333"/>
    <lineage>
        <taxon>Bacteria</taxon>
        <taxon>Bacillati</taxon>
        <taxon>Actinomycetota</taxon>
        <taxon>Actinomycetes</taxon>
        <taxon>Kitasatosporales</taxon>
        <taxon>Streptomycetaceae</taxon>
        <taxon>Streptomyces</taxon>
        <taxon>Streptomyces aurantiacus group</taxon>
    </lineage>
</organism>
<dbReference type="InterPro" id="IPR002477">
    <property type="entry name" value="Peptidoglycan-bd-like"/>
</dbReference>